<reference evidence="2" key="2">
    <citation type="journal article" date="2021" name="PeerJ">
        <title>Extensive microbial diversity within the chicken gut microbiome revealed by metagenomics and culture.</title>
        <authorList>
            <person name="Gilroy R."/>
            <person name="Ravi A."/>
            <person name="Getino M."/>
            <person name="Pursley I."/>
            <person name="Horton D.L."/>
            <person name="Alikhan N.F."/>
            <person name="Baker D."/>
            <person name="Gharbi K."/>
            <person name="Hall N."/>
            <person name="Watson M."/>
            <person name="Adriaenssens E.M."/>
            <person name="Foster-Nyarko E."/>
            <person name="Jarju S."/>
            <person name="Secka A."/>
            <person name="Antonio M."/>
            <person name="Oren A."/>
            <person name="Chaudhuri R.R."/>
            <person name="La Ragione R."/>
            <person name="Hildebrand F."/>
            <person name="Pallen M.J."/>
        </authorList>
    </citation>
    <scope>NUCLEOTIDE SEQUENCE</scope>
    <source>
        <strain evidence="2">ChiHjej12B11-29160</strain>
    </source>
</reference>
<comment type="caution">
    <text evidence="2">The sequence shown here is derived from an EMBL/GenBank/DDBJ whole genome shotgun (WGS) entry which is preliminary data.</text>
</comment>
<evidence type="ECO:0000259" key="1">
    <source>
        <dbReference type="PROSITE" id="PS51464"/>
    </source>
</evidence>
<protein>
    <submittedName>
        <fullName evidence="2">SIS domain-containing protein</fullName>
    </submittedName>
</protein>
<evidence type="ECO:0000313" key="2">
    <source>
        <dbReference type="EMBL" id="HIU24408.1"/>
    </source>
</evidence>
<gene>
    <name evidence="2" type="ORF">IAD17_05755</name>
</gene>
<name>A0A9D1HZG0_9ACTN</name>
<dbReference type="Proteomes" id="UP000824078">
    <property type="component" value="Unassembled WGS sequence"/>
</dbReference>
<dbReference type="SUPFAM" id="SSF53697">
    <property type="entry name" value="SIS domain"/>
    <property type="match status" value="1"/>
</dbReference>
<organism evidence="2 3">
    <name type="scientific">Candidatus Coprovicinus avistercoris</name>
    <dbReference type="NCBI Taxonomy" id="2840754"/>
    <lineage>
        <taxon>Bacteria</taxon>
        <taxon>Bacillati</taxon>
        <taxon>Actinomycetota</taxon>
        <taxon>Coriobacteriia</taxon>
        <taxon>Coriobacteriales</taxon>
        <taxon>Coriobacteriaceae</taxon>
        <taxon>Coriobacteriaceae incertae sedis</taxon>
        <taxon>Candidatus Coprovicinus</taxon>
    </lineage>
</organism>
<feature type="domain" description="SIS" evidence="1">
    <location>
        <begin position="30"/>
        <end position="178"/>
    </location>
</feature>
<sequence length="352" mass="39500">MEYMAYNEIFNSSENLKKSYDYLSSRREELVSFIRDAEPDEIVFLGSGSSYWLSMAAALSWQRETGMRCSAIKSCDVVMDPACFEHCFNRPLIICASRSGMTAETNIASERLISTYHAPLLVISEAEGTPMAQRAGMFACMPWAHEGSVMQTQSFVNLYLSLIVLAAFVSDNTELLNEIQQYLDRLPQISDDVAQRTKDIRYEVFPEYRRLVSLGSGCQYGVAIEGAYVQQEIGKMQSSYFSTLEYRHGPFLTNTDDTLFCVTSLGHDLELEEHAIAELHRTKAKVLVISDKHDLKGADLSFSLGYTTKPEVVALYAILIMQGLAYWQAIRSNGNPDNPSGNPDKTPYVNNL</sequence>
<dbReference type="PANTHER" id="PTHR10937:SF4">
    <property type="entry name" value="GLUCOSAMINE-6-PHOSPHATE DEAMINASE"/>
    <property type="match status" value="1"/>
</dbReference>
<dbReference type="AlphaFoldDB" id="A0A9D1HZG0"/>
<dbReference type="GO" id="GO:0097367">
    <property type="term" value="F:carbohydrate derivative binding"/>
    <property type="evidence" value="ECO:0007669"/>
    <property type="project" value="InterPro"/>
</dbReference>
<feature type="domain" description="SIS" evidence="1">
    <location>
        <begin position="193"/>
        <end position="339"/>
    </location>
</feature>
<reference evidence="2" key="1">
    <citation type="submission" date="2020-10" db="EMBL/GenBank/DDBJ databases">
        <authorList>
            <person name="Gilroy R."/>
        </authorList>
    </citation>
    <scope>NUCLEOTIDE SEQUENCE</scope>
    <source>
        <strain evidence="2">ChiHjej12B11-29160</strain>
    </source>
</reference>
<evidence type="ECO:0000313" key="3">
    <source>
        <dbReference type="Proteomes" id="UP000824078"/>
    </source>
</evidence>
<dbReference type="Gene3D" id="3.40.50.10490">
    <property type="entry name" value="Glucose-6-phosphate isomerase like protein, domain 1"/>
    <property type="match status" value="2"/>
</dbReference>
<dbReference type="InterPro" id="IPR001347">
    <property type="entry name" value="SIS_dom"/>
</dbReference>
<proteinExistence type="predicted"/>
<dbReference type="Pfam" id="PF01380">
    <property type="entry name" value="SIS"/>
    <property type="match status" value="1"/>
</dbReference>
<dbReference type="EMBL" id="DVMQ01000017">
    <property type="protein sequence ID" value="HIU24408.1"/>
    <property type="molecule type" value="Genomic_DNA"/>
</dbReference>
<dbReference type="InterPro" id="IPR046348">
    <property type="entry name" value="SIS_dom_sf"/>
</dbReference>
<dbReference type="GO" id="GO:1901135">
    <property type="term" value="P:carbohydrate derivative metabolic process"/>
    <property type="evidence" value="ECO:0007669"/>
    <property type="project" value="InterPro"/>
</dbReference>
<accession>A0A9D1HZG0</accession>
<dbReference type="PANTHER" id="PTHR10937">
    <property type="entry name" value="GLUCOSAMINE--FRUCTOSE-6-PHOSPHATE AMINOTRANSFERASE, ISOMERIZING"/>
    <property type="match status" value="1"/>
</dbReference>
<dbReference type="PROSITE" id="PS51464">
    <property type="entry name" value="SIS"/>
    <property type="match status" value="2"/>
</dbReference>